<gene>
    <name evidence="1" type="ORF">C1631_002760</name>
</gene>
<protein>
    <submittedName>
        <fullName evidence="1">Uncharacterized protein</fullName>
    </submittedName>
</protein>
<proteinExistence type="predicted"/>
<evidence type="ECO:0000313" key="2">
    <source>
        <dbReference type="Proteomes" id="UP000236594"/>
    </source>
</evidence>
<dbReference type="EMBL" id="PPED02000001">
    <property type="protein sequence ID" value="PWN71562.1"/>
    <property type="molecule type" value="Genomic_DNA"/>
</dbReference>
<accession>A0A316XCM5</accession>
<evidence type="ECO:0000313" key="1">
    <source>
        <dbReference type="EMBL" id="PWN71562.1"/>
    </source>
</evidence>
<name>A0A316XCM5_9FLAO</name>
<sequence>MENLADLKMETNQPILLLADKLDIPVKQNDTEEKLFFALAEYLEQVIQTDFNKLLGILYRVDVAEEKVRQALAENKNQSSGQVIATLLIEREQEKIKTRALYRNK</sequence>
<dbReference type="AlphaFoldDB" id="A0A316XCM5"/>
<comment type="caution">
    <text evidence="1">The sequence shown here is derived from an EMBL/GenBank/DDBJ whole genome shotgun (WGS) entry which is preliminary data.</text>
</comment>
<organism evidence="1 2">
    <name type="scientific">Chryseobacterium phosphatilyticum</name>
    <dbReference type="NCBI Taxonomy" id="475075"/>
    <lineage>
        <taxon>Bacteria</taxon>
        <taxon>Pseudomonadati</taxon>
        <taxon>Bacteroidota</taxon>
        <taxon>Flavobacteriia</taxon>
        <taxon>Flavobacteriales</taxon>
        <taxon>Weeksellaceae</taxon>
        <taxon>Chryseobacterium group</taxon>
        <taxon>Chryseobacterium</taxon>
    </lineage>
</organism>
<dbReference type="Proteomes" id="UP000236594">
    <property type="component" value="Unassembled WGS sequence"/>
</dbReference>
<reference evidence="1 2" key="1">
    <citation type="submission" date="2018-04" db="EMBL/GenBank/DDBJ databases">
        <title>Draft Genome Sequence of Phosphate-Solubilizing Chryseobacterium sp. ISE14 that is a Biocontrol and Plant Growth-Promoting Rhizobacterium Isolated from Cucumber.</title>
        <authorList>
            <person name="Jeong J.-J."/>
            <person name="Sang M.K."/>
            <person name="Choi I.-G."/>
            <person name="Kim K.D."/>
        </authorList>
    </citation>
    <scope>NUCLEOTIDE SEQUENCE [LARGE SCALE GENOMIC DNA]</scope>
    <source>
        <strain evidence="1 2">ISE14</strain>
    </source>
</reference>
<keyword evidence="2" id="KW-1185">Reference proteome</keyword>